<name>G3I9A2_CRIGR</name>
<feature type="region of interest" description="Disordered" evidence="1">
    <location>
        <begin position="26"/>
        <end position="51"/>
    </location>
</feature>
<dbReference type="Proteomes" id="UP000001075">
    <property type="component" value="Unassembled WGS sequence"/>
</dbReference>
<reference evidence="3" key="1">
    <citation type="journal article" date="2011" name="Nat. Biotechnol.">
        <title>The genomic sequence of the Chinese hamster ovary (CHO)-K1 cell line.</title>
        <authorList>
            <person name="Xu X."/>
            <person name="Nagarajan H."/>
            <person name="Lewis N.E."/>
            <person name="Pan S."/>
            <person name="Cai Z."/>
            <person name="Liu X."/>
            <person name="Chen W."/>
            <person name="Xie M."/>
            <person name="Wang W."/>
            <person name="Hammond S."/>
            <person name="Andersen M.R."/>
            <person name="Neff N."/>
            <person name="Passarelli B."/>
            <person name="Koh W."/>
            <person name="Fan H.C."/>
            <person name="Wang J."/>
            <person name="Gui Y."/>
            <person name="Lee K.H."/>
            <person name="Betenbaugh M.J."/>
            <person name="Quake S.R."/>
            <person name="Famili I."/>
            <person name="Palsson B.O."/>
            <person name="Wang J."/>
        </authorList>
    </citation>
    <scope>NUCLEOTIDE SEQUENCE [LARGE SCALE GENOMIC DNA]</scope>
    <source>
        <strain evidence="3">CHO K1 cell line</strain>
    </source>
</reference>
<proteinExistence type="predicted"/>
<gene>
    <name evidence="2" type="ORF">I79_020138</name>
</gene>
<protein>
    <submittedName>
        <fullName evidence="2">Uncharacterized protein</fullName>
    </submittedName>
</protein>
<dbReference type="AlphaFoldDB" id="G3I9A2"/>
<dbReference type="InParanoid" id="G3I9A2"/>
<evidence type="ECO:0000313" key="2">
    <source>
        <dbReference type="EMBL" id="EGV96680.1"/>
    </source>
</evidence>
<sequence>MLRRREALDRMTGGHGLLSCALVQPRTHRTHQGPNSTSTRIPLSFTHQGTF</sequence>
<feature type="compositionally biased region" description="Polar residues" evidence="1">
    <location>
        <begin position="32"/>
        <end position="51"/>
    </location>
</feature>
<dbReference type="EMBL" id="JH001584">
    <property type="protein sequence ID" value="EGV96680.1"/>
    <property type="molecule type" value="Genomic_DNA"/>
</dbReference>
<accession>G3I9A2</accession>
<evidence type="ECO:0000313" key="3">
    <source>
        <dbReference type="Proteomes" id="UP000001075"/>
    </source>
</evidence>
<evidence type="ECO:0000256" key="1">
    <source>
        <dbReference type="SAM" id="MobiDB-lite"/>
    </source>
</evidence>
<organism evidence="2 3">
    <name type="scientific">Cricetulus griseus</name>
    <name type="common">Chinese hamster</name>
    <name type="synonym">Cricetulus barabensis griseus</name>
    <dbReference type="NCBI Taxonomy" id="10029"/>
    <lineage>
        <taxon>Eukaryota</taxon>
        <taxon>Metazoa</taxon>
        <taxon>Chordata</taxon>
        <taxon>Craniata</taxon>
        <taxon>Vertebrata</taxon>
        <taxon>Euteleostomi</taxon>
        <taxon>Mammalia</taxon>
        <taxon>Eutheria</taxon>
        <taxon>Euarchontoglires</taxon>
        <taxon>Glires</taxon>
        <taxon>Rodentia</taxon>
        <taxon>Myomorpha</taxon>
        <taxon>Muroidea</taxon>
        <taxon>Cricetidae</taxon>
        <taxon>Cricetinae</taxon>
        <taxon>Cricetulus</taxon>
    </lineage>
</organism>